<dbReference type="SUPFAM" id="SSF55729">
    <property type="entry name" value="Acyl-CoA N-acyltransferases (Nat)"/>
    <property type="match status" value="1"/>
</dbReference>
<dbReference type="Gene3D" id="3.40.630.30">
    <property type="match status" value="1"/>
</dbReference>
<gene>
    <name evidence="2" type="ORF">C0029_17455</name>
</gene>
<reference evidence="2 3" key="1">
    <citation type="submission" date="2018-01" db="EMBL/GenBank/DDBJ databases">
        <title>The draft genome sequence of Halioglobus japonicus S1-36.</title>
        <authorList>
            <person name="Du Z.-J."/>
            <person name="Shi M.-J."/>
        </authorList>
    </citation>
    <scope>NUCLEOTIDE SEQUENCE [LARGE SCALE GENOMIC DNA]</scope>
    <source>
        <strain evidence="2 3">S1-36</strain>
    </source>
</reference>
<accession>A0AAP8MBY4</accession>
<dbReference type="EMBL" id="PKUR01000005">
    <property type="protein sequence ID" value="PLW84787.1"/>
    <property type="molecule type" value="Genomic_DNA"/>
</dbReference>
<dbReference type="PANTHER" id="PTHR43415">
    <property type="entry name" value="SPERMIDINE N(1)-ACETYLTRANSFERASE"/>
    <property type="match status" value="1"/>
</dbReference>
<protein>
    <submittedName>
        <fullName evidence="2">N-acetyltransferase</fullName>
    </submittedName>
</protein>
<dbReference type="Proteomes" id="UP000235162">
    <property type="component" value="Unassembled WGS sequence"/>
</dbReference>
<dbReference type="PANTHER" id="PTHR43415:SF3">
    <property type="entry name" value="GNAT-FAMILY ACETYLTRANSFERASE"/>
    <property type="match status" value="1"/>
</dbReference>
<evidence type="ECO:0000313" key="2">
    <source>
        <dbReference type="EMBL" id="PLW84787.1"/>
    </source>
</evidence>
<keyword evidence="3" id="KW-1185">Reference proteome</keyword>
<dbReference type="InterPro" id="IPR016181">
    <property type="entry name" value="Acyl_CoA_acyltransferase"/>
</dbReference>
<evidence type="ECO:0000313" key="3">
    <source>
        <dbReference type="Proteomes" id="UP000235162"/>
    </source>
</evidence>
<dbReference type="AlphaFoldDB" id="A0AAP8MBY4"/>
<comment type="caution">
    <text evidence="2">The sequence shown here is derived from an EMBL/GenBank/DDBJ whole genome shotgun (WGS) entry which is preliminary data.</text>
</comment>
<dbReference type="Pfam" id="PF13302">
    <property type="entry name" value="Acetyltransf_3"/>
    <property type="match status" value="1"/>
</dbReference>
<dbReference type="InterPro" id="IPR000182">
    <property type="entry name" value="GNAT_dom"/>
</dbReference>
<proteinExistence type="predicted"/>
<feature type="domain" description="N-acetyltransferase" evidence="1">
    <location>
        <begin position="15"/>
        <end position="168"/>
    </location>
</feature>
<sequence>MEINKQEIYMRDGDLELRSLEGDDLAYTLSWRNSPDVRKWFLNDAVITEKAHKDWYHRNLSNDKDIVLIGHGGTTKERVCQVSIYNIDESSATAEVGRFVSNPRTVGMGFVRRSIILLIEFAFSELEMQELYLEVKDDNFRAIELYKSLGFKVTLESEKMLRMGLCRAQ</sequence>
<dbReference type="PROSITE" id="PS51186">
    <property type="entry name" value="GNAT"/>
    <property type="match status" value="1"/>
</dbReference>
<name>A0AAP8MBY4_9GAMM</name>
<dbReference type="GO" id="GO:0016747">
    <property type="term" value="F:acyltransferase activity, transferring groups other than amino-acyl groups"/>
    <property type="evidence" value="ECO:0007669"/>
    <property type="project" value="InterPro"/>
</dbReference>
<evidence type="ECO:0000259" key="1">
    <source>
        <dbReference type="PROSITE" id="PS51186"/>
    </source>
</evidence>
<organism evidence="2 3">
    <name type="scientific">Halioglobus japonicus</name>
    <dbReference type="NCBI Taxonomy" id="930805"/>
    <lineage>
        <taxon>Bacteria</taxon>
        <taxon>Pseudomonadati</taxon>
        <taxon>Pseudomonadota</taxon>
        <taxon>Gammaproteobacteria</taxon>
        <taxon>Cellvibrionales</taxon>
        <taxon>Halieaceae</taxon>
        <taxon>Halioglobus</taxon>
    </lineage>
</organism>